<accession>A0A0K1E9K0</accession>
<dbReference type="PROSITE" id="PS51708">
    <property type="entry name" value="CHAD"/>
    <property type="match status" value="1"/>
</dbReference>
<feature type="compositionally biased region" description="Basic and acidic residues" evidence="1">
    <location>
        <begin position="78"/>
        <end position="119"/>
    </location>
</feature>
<feature type="compositionally biased region" description="Basic residues" evidence="1">
    <location>
        <begin position="258"/>
        <end position="269"/>
    </location>
</feature>
<dbReference type="RefSeq" id="WP_050429737.1">
    <property type="nucleotide sequence ID" value="NZ_CP012159.1"/>
</dbReference>
<dbReference type="PANTHER" id="PTHR39339:SF1">
    <property type="entry name" value="CHAD DOMAIN-CONTAINING PROTEIN"/>
    <property type="match status" value="1"/>
</dbReference>
<dbReference type="InterPro" id="IPR007899">
    <property type="entry name" value="CHAD_dom"/>
</dbReference>
<evidence type="ECO:0000313" key="3">
    <source>
        <dbReference type="EMBL" id="AKT37357.1"/>
    </source>
</evidence>
<feature type="domain" description="CHAD" evidence="2">
    <location>
        <begin position="119"/>
        <end position="417"/>
    </location>
</feature>
<gene>
    <name evidence="3" type="ORF">CMC5_014920</name>
</gene>
<protein>
    <recommendedName>
        <fullName evidence="2">CHAD domain-containing protein</fullName>
    </recommendedName>
</protein>
<evidence type="ECO:0000259" key="2">
    <source>
        <dbReference type="PROSITE" id="PS51708"/>
    </source>
</evidence>
<dbReference type="STRING" id="52.CMC5_014920"/>
<feature type="region of interest" description="Disordered" evidence="1">
    <location>
        <begin position="49"/>
        <end position="153"/>
    </location>
</feature>
<dbReference type="PANTHER" id="PTHR39339">
    <property type="entry name" value="SLR1444 PROTEIN"/>
    <property type="match status" value="1"/>
</dbReference>
<feature type="region of interest" description="Disordered" evidence="1">
    <location>
        <begin position="1"/>
        <end position="27"/>
    </location>
</feature>
<reference evidence="3 4" key="1">
    <citation type="submission" date="2015-07" db="EMBL/GenBank/DDBJ databases">
        <title>Genome analysis of myxobacterium Chondromyces crocatus Cm c5 reveals a high potential for natural compound synthesis and the genetic basis for the loss of fruiting body formation.</title>
        <authorList>
            <person name="Zaburannyi N."/>
            <person name="Bunk B."/>
            <person name="Maier J."/>
            <person name="Overmann J."/>
            <person name="Mueller R."/>
        </authorList>
    </citation>
    <scope>NUCLEOTIDE SEQUENCE [LARGE SCALE GENOMIC DNA]</scope>
    <source>
        <strain evidence="3 4">Cm c5</strain>
    </source>
</reference>
<dbReference type="AlphaFoldDB" id="A0A0K1E9K0"/>
<dbReference type="OrthoDB" id="9777271at2"/>
<dbReference type="KEGG" id="ccro:CMC5_014920"/>
<dbReference type="EMBL" id="CP012159">
    <property type="protein sequence ID" value="AKT37357.1"/>
    <property type="molecule type" value="Genomic_DNA"/>
</dbReference>
<evidence type="ECO:0000313" key="4">
    <source>
        <dbReference type="Proteomes" id="UP000067626"/>
    </source>
</evidence>
<name>A0A0K1E9K0_CHOCO</name>
<dbReference type="InterPro" id="IPR038186">
    <property type="entry name" value="CHAD_dom_sf"/>
</dbReference>
<feature type="compositionally biased region" description="Basic and acidic residues" evidence="1">
    <location>
        <begin position="241"/>
        <end position="257"/>
    </location>
</feature>
<feature type="compositionally biased region" description="Basic and acidic residues" evidence="1">
    <location>
        <begin position="1"/>
        <end position="23"/>
    </location>
</feature>
<organism evidence="3 4">
    <name type="scientific">Chondromyces crocatus</name>
    <dbReference type="NCBI Taxonomy" id="52"/>
    <lineage>
        <taxon>Bacteria</taxon>
        <taxon>Pseudomonadati</taxon>
        <taxon>Myxococcota</taxon>
        <taxon>Polyangia</taxon>
        <taxon>Polyangiales</taxon>
        <taxon>Polyangiaceae</taxon>
        <taxon>Chondromyces</taxon>
    </lineage>
</organism>
<dbReference type="Proteomes" id="UP000067626">
    <property type="component" value="Chromosome"/>
</dbReference>
<keyword evidence="4" id="KW-1185">Reference proteome</keyword>
<sequence>MSPKTHHEPSSSTHGDEPSRDGKQTAAAFLAAAMRPLLDTVRDTTARVIASDAANREAEDAPPEPSQETAADAASDGHATHDAEEAHAAKDHTAKDHTAKDHAAKDHAAKDHAAEHDTWKSQTSGDHAAKDPPSSGHPASDESASTRAPSLDPEAVHDLRVALRKLRTLLRPARRVFGRKRLQPIEEALRRDARATSALRDEEALRETIDRLNLPRAARAQATLWIEHRAALERTQRAEVIRRLEGTTPHGDADASRKKNKKKKQKKAKHLPLEVHLHALTRRLDRPERKRLGARKLAQRAVEEALDKVQALSGAYTADAIAMHELRIRFKRLRYTADAFAPVLGPAAKQVASSAAKLQKRLGHLHDVDEALDRVWNARDLDPGARAALHEALTAERAHLAEKVALDLDKELPTIVAAITPPTNDEAPSDAT</sequence>
<evidence type="ECO:0000256" key="1">
    <source>
        <dbReference type="SAM" id="MobiDB-lite"/>
    </source>
</evidence>
<feature type="region of interest" description="Disordered" evidence="1">
    <location>
        <begin position="241"/>
        <end position="269"/>
    </location>
</feature>
<dbReference type="Gene3D" id="1.40.20.10">
    <property type="entry name" value="CHAD domain"/>
    <property type="match status" value="1"/>
</dbReference>
<proteinExistence type="predicted"/>
<dbReference type="SMART" id="SM00880">
    <property type="entry name" value="CHAD"/>
    <property type="match status" value="1"/>
</dbReference>
<dbReference type="Pfam" id="PF05235">
    <property type="entry name" value="CHAD"/>
    <property type="match status" value="1"/>
</dbReference>